<comment type="similarity">
    <text evidence="1">Belongs to the eukaryotic/archaeal RNase P protein component 2 family.</text>
</comment>
<protein>
    <submittedName>
        <fullName evidence="4">Ribonuclease P protein subunit p14-like</fullName>
    </submittedName>
</protein>
<dbReference type="GeneID" id="107070443"/>
<evidence type="ECO:0000313" key="3">
    <source>
        <dbReference type="Proteomes" id="UP000694924"/>
    </source>
</evidence>
<evidence type="ECO:0000313" key="4">
    <source>
        <dbReference type="RefSeq" id="XP_015184142.1"/>
    </source>
</evidence>
<keyword evidence="2" id="KW-0819">tRNA processing</keyword>
<dbReference type="PANTHER" id="PTHR15441:SF1">
    <property type="entry name" value="RIBONUCLEASE P PROTEIN SUBUNIT P14"/>
    <property type="match status" value="1"/>
</dbReference>
<dbReference type="Proteomes" id="UP000694924">
    <property type="component" value="Unplaced"/>
</dbReference>
<dbReference type="Gene3D" id="3.30.70.3250">
    <property type="entry name" value="Ribonuclease P, Pop5 subunit"/>
    <property type="match status" value="1"/>
</dbReference>
<accession>A0ABM1IVA5</accession>
<evidence type="ECO:0000256" key="2">
    <source>
        <dbReference type="ARBA" id="ARBA00022694"/>
    </source>
</evidence>
<name>A0ABM1IVA5_POLDO</name>
<organism evidence="3 4">
    <name type="scientific">Polistes dominula</name>
    <name type="common">European paper wasp</name>
    <name type="synonym">Vespa dominula</name>
    <dbReference type="NCBI Taxonomy" id="743375"/>
    <lineage>
        <taxon>Eukaryota</taxon>
        <taxon>Metazoa</taxon>
        <taxon>Ecdysozoa</taxon>
        <taxon>Arthropoda</taxon>
        <taxon>Hexapoda</taxon>
        <taxon>Insecta</taxon>
        <taxon>Pterygota</taxon>
        <taxon>Neoptera</taxon>
        <taxon>Endopterygota</taxon>
        <taxon>Hymenoptera</taxon>
        <taxon>Apocrita</taxon>
        <taxon>Aculeata</taxon>
        <taxon>Vespoidea</taxon>
        <taxon>Vespidae</taxon>
        <taxon>Polistinae</taxon>
        <taxon>Polistini</taxon>
        <taxon>Polistes</taxon>
    </lineage>
</organism>
<evidence type="ECO:0000256" key="1">
    <source>
        <dbReference type="ARBA" id="ARBA00010800"/>
    </source>
</evidence>
<reference evidence="4" key="1">
    <citation type="submission" date="2025-08" db="UniProtKB">
        <authorList>
            <consortium name="RefSeq"/>
        </authorList>
    </citation>
    <scope>IDENTIFICATION</scope>
    <source>
        <tissue evidence="4">Whole body</tissue>
    </source>
</reference>
<dbReference type="PANTHER" id="PTHR15441">
    <property type="entry name" value="RIBONUCLEASE P PROTEIN SUBUNIT P14"/>
    <property type="match status" value="1"/>
</dbReference>
<gene>
    <name evidence="4" type="primary">LOC107070443</name>
</gene>
<dbReference type="InterPro" id="IPR038085">
    <property type="entry name" value="Rnp2-like_sf"/>
</dbReference>
<dbReference type="InterPro" id="IPR002759">
    <property type="entry name" value="Pop5/Rpp14/Rnp2-like"/>
</dbReference>
<proteinExistence type="inferred from homology"/>
<dbReference type="RefSeq" id="XP_015184142.1">
    <property type="nucleotide sequence ID" value="XM_015328656.1"/>
</dbReference>
<dbReference type="Pfam" id="PF01900">
    <property type="entry name" value="RNase_P_Rpp14"/>
    <property type="match status" value="1"/>
</dbReference>
<keyword evidence="3" id="KW-1185">Reference proteome</keyword>
<sequence length="106" mass="12223">MYYLDVCLELEDSSDIELGHVILKKNILEAVKQFFGEEGAKSKIDILKYNIPERRFVLRCENGFYVKLRASLTVAGYFEGKPCVYNVHRASPNLLSFVGDSRNYEH</sequence>
<dbReference type="SUPFAM" id="SSF160350">
    <property type="entry name" value="Rnp2-like"/>
    <property type="match status" value="1"/>
</dbReference>